<organism evidence="2 3">
    <name type="scientific">Paspalum notatum var. saurae</name>
    <dbReference type="NCBI Taxonomy" id="547442"/>
    <lineage>
        <taxon>Eukaryota</taxon>
        <taxon>Viridiplantae</taxon>
        <taxon>Streptophyta</taxon>
        <taxon>Embryophyta</taxon>
        <taxon>Tracheophyta</taxon>
        <taxon>Spermatophyta</taxon>
        <taxon>Magnoliopsida</taxon>
        <taxon>Liliopsida</taxon>
        <taxon>Poales</taxon>
        <taxon>Poaceae</taxon>
        <taxon>PACMAD clade</taxon>
        <taxon>Panicoideae</taxon>
        <taxon>Andropogonodae</taxon>
        <taxon>Paspaleae</taxon>
        <taxon>Paspalinae</taxon>
        <taxon>Paspalum</taxon>
    </lineage>
</organism>
<evidence type="ECO:0000313" key="3">
    <source>
        <dbReference type="Proteomes" id="UP001341281"/>
    </source>
</evidence>
<keyword evidence="3" id="KW-1185">Reference proteome</keyword>
<gene>
    <name evidence="2" type="ORF">U9M48_031461</name>
</gene>
<evidence type="ECO:0008006" key="4">
    <source>
        <dbReference type="Google" id="ProtNLM"/>
    </source>
</evidence>
<feature type="compositionally biased region" description="Basic and acidic residues" evidence="1">
    <location>
        <begin position="24"/>
        <end position="40"/>
    </location>
</feature>
<dbReference type="EMBL" id="CP144751">
    <property type="protein sequence ID" value="WVZ84424.1"/>
    <property type="molecule type" value="Genomic_DNA"/>
</dbReference>
<dbReference type="PANTHER" id="PTHR33116:SF86">
    <property type="entry name" value="REVERSE TRANSCRIPTASE DOMAIN-CONTAINING PROTEIN"/>
    <property type="match status" value="1"/>
</dbReference>
<evidence type="ECO:0000256" key="1">
    <source>
        <dbReference type="SAM" id="MobiDB-lite"/>
    </source>
</evidence>
<sequence length="366" mass="41956">MSRTWAFHLANPSSIQRELQDDDNSVRKRDRTGKEREPRFLHSWPRSPPPWGSNAYLQTVRRKSSTAFYQDQQIQDVGDSDIINDAFTQSVPDKEEIWDIIKQMRSDASPGLDGFNAAFYKAAWPWIAEDVVQLVQNFYSLGYLPEEVSDKAALSPYPFVLAINELSLNLQEAMLVGEIKGITLGTNCPPIHSLMFADDLIVCGQATWEEETKIKNIIESFCNASGQIPNWSKSSVVFSRKVTQQQKSMVNSLFPVHLMNNETINLGHPLLLTYKNRSAAYDFILNKFRSKLTALKANSLSHAGRLVYINYVLTSIPIYYMSNILFPKDLLEKKYFHNKELLVERKSARRHYKFNKLQSLGRHMPA</sequence>
<dbReference type="PANTHER" id="PTHR33116">
    <property type="entry name" value="REVERSE TRANSCRIPTASE ZINC-BINDING DOMAIN-CONTAINING PROTEIN-RELATED-RELATED"/>
    <property type="match status" value="1"/>
</dbReference>
<feature type="region of interest" description="Disordered" evidence="1">
    <location>
        <begin position="16"/>
        <end position="47"/>
    </location>
</feature>
<accession>A0AAQ3U415</accession>
<name>A0AAQ3U415_PASNO</name>
<proteinExistence type="predicted"/>
<dbReference type="AlphaFoldDB" id="A0AAQ3U415"/>
<reference evidence="2 3" key="1">
    <citation type="submission" date="2024-02" db="EMBL/GenBank/DDBJ databases">
        <title>High-quality chromosome-scale genome assembly of Pensacola bahiagrass (Paspalum notatum Flugge var. saurae).</title>
        <authorList>
            <person name="Vega J.M."/>
            <person name="Podio M."/>
            <person name="Orjuela J."/>
            <person name="Siena L.A."/>
            <person name="Pessino S.C."/>
            <person name="Combes M.C."/>
            <person name="Mariac C."/>
            <person name="Albertini E."/>
            <person name="Pupilli F."/>
            <person name="Ortiz J.P.A."/>
            <person name="Leblanc O."/>
        </authorList>
    </citation>
    <scope>NUCLEOTIDE SEQUENCE [LARGE SCALE GENOMIC DNA]</scope>
    <source>
        <strain evidence="2">R1</strain>
        <tissue evidence="2">Leaf</tissue>
    </source>
</reference>
<protein>
    <recommendedName>
        <fullName evidence="4">Reverse transcriptase domain-containing protein</fullName>
    </recommendedName>
</protein>
<evidence type="ECO:0000313" key="2">
    <source>
        <dbReference type="EMBL" id="WVZ84424.1"/>
    </source>
</evidence>
<dbReference type="Proteomes" id="UP001341281">
    <property type="component" value="Chromosome 07"/>
</dbReference>